<evidence type="ECO:0000313" key="4">
    <source>
        <dbReference type="Proteomes" id="UP000546162"/>
    </source>
</evidence>
<comment type="caution">
    <text evidence="3">The sequence shown here is derived from an EMBL/GenBank/DDBJ whole genome shotgun (WGS) entry which is preliminary data.</text>
</comment>
<evidence type="ECO:0000259" key="2">
    <source>
        <dbReference type="Pfam" id="PF10756"/>
    </source>
</evidence>
<dbReference type="EMBL" id="JACHNB010000001">
    <property type="protein sequence ID" value="MBB4738006.1"/>
    <property type="molecule type" value="Genomic_DNA"/>
</dbReference>
<dbReference type="Pfam" id="PF10756">
    <property type="entry name" value="bPH_6"/>
    <property type="match status" value="1"/>
</dbReference>
<dbReference type="RefSeq" id="WP_185038339.1">
    <property type="nucleotide sequence ID" value="NZ_BAABFG010000005.1"/>
</dbReference>
<reference evidence="3 4" key="1">
    <citation type="submission" date="2020-08" db="EMBL/GenBank/DDBJ databases">
        <title>Sequencing the genomes of 1000 actinobacteria strains.</title>
        <authorList>
            <person name="Klenk H.-P."/>
        </authorList>
    </citation>
    <scope>NUCLEOTIDE SEQUENCE [LARGE SCALE GENOMIC DNA]</scope>
    <source>
        <strain evidence="3 4">DSM 45809</strain>
    </source>
</reference>
<keyword evidence="4" id="KW-1185">Reference proteome</keyword>
<keyword evidence="1" id="KW-1133">Transmembrane helix</keyword>
<name>A0A7W7GTH7_9ACTN</name>
<proteinExistence type="predicted"/>
<dbReference type="Proteomes" id="UP000546162">
    <property type="component" value="Unassembled WGS sequence"/>
</dbReference>
<feature type="transmembrane region" description="Helical" evidence="1">
    <location>
        <begin position="7"/>
        <end position="27"/>
    </location>
</feature>
<dbReference type="AlphaFoldDB" id="A0A7W7GTH7"/>
<feature type="transmembrane region" description="Helical" evidence="1">
    <location>
        <begin position="33"/>
        <end position="50"/>
    </location>
</feature>
<accession>A0A7W7GTH7</accession>
<organism evidence="3 4">
    <name type="scientific">Actinoplanes octamycinicus</name>
    <dbReference type="NCBI Taxonomy" id="135948"/>
    <lineage>
        <taxon>Bacteria</taxon>
        <taxon>Bacillati</taxon>
        <taxon>Actinomycetota</taxon>
        <taxon>Actinomycetes</taxon>
        <taxon>Micromonosporales</taxon>
        <taxon>Micromonosporaceae</taxon>
        <taxon>Actinoplanes</taxon>
    </lineage>
</organism>
<keyword evidence="1" id="KW-0812">Transmembrane</keyword>
<keyword evidence="1" id="KW-0472">Membrane</keyword>
<protein>
    <recommendedName>
        <fullName evidence="2">Low molecular weight protein antigen 6 PH domain-containing protein</fullName>
    </recommendedName>
</protein>
<feature type="domain" description="Low molecular weight protein antigen 6 PH" evidence="2">
    <location>
        <begin position="58"/>
        <end position="132"/>
    </location>
</feature>
<gene>
    <name evidence="3" type="ORF">BJY16_001465</name>
</gene>
<evidence type="ECO:0000256" key="1">
    <source>
        <dbReference type="SAM" id="Phobius"/>
    </source>
</evidence>
<dbReference type="InterPro" id="IPR019692">
    <property type="entry name" value="CFP-6_PH"/>
</dbReference>
<evidence type="ECO:0000313" key="3">
    <source>
        <dbReference type="EMBL" id="MBB4738006.1"/>
    </source>
</evidence>
<sequence>MQWRVRPVLPVTKLIGAVAVVVLAVAFGGGDRLRWVVAAVVALALLVWALRDLVVPIRLAADADGVTVVTGFARRRRLSWSQVERVRVDRTTRRGLRSELLEIDAGDAVYLFGAHELGAMPEDVVTEIAELRA</sequence>